<dbReference type="PANTHER" id="PTHR14239">
    <property type="entry name" value="DUDULIN-RELATED"/>
    <property type="match status" value="1"/>
</dbReference>
<dbReference type="Proteomes" id="UP000185744">
    <property type="component" value="Unassembled WGS sequence"/>
</dbReference>
<accession>A0A1Q6DXB8</accession>
<dbReference type="Gene3D" id="3.40.50.720">
    <property type="entry name" value="NAD(P)-binding Rossmann-like Domain"/>
    <property type="match status" value="1"/>
</dbReference>
<name>A0A1Q6DXB8_METT1</name>
<dbReference type="GO" id="GO:0015677">
    <property type="term" value="P:copper ion import"/>
    <property type="evidence" value="ECO:0007669"/>
    <property type="project" value="TreeGrafter"/>
</dbReference>
<dbReference type="GO" id="GO:0050661">
    <property type="term" value="F:NADP binding"/>
    <property type="evidence" value="ECO:0007669"/>
    <property type="project" value="InterPro"/>
</dbReference>
<evidence type="ECO:0000313" key="3">
    <source>
        <dbReference type="EMBL" id="OKY79000.1"/>
    </source>
</evidence>
<dbReference type="GO" id="GO:0016651">
    <property type="term" value="F:oxidoreductase activity, acting on NAD(P)H"/>
    <property type="evidence" value="ECO:0007669"/>
    <property type="project" value="InterPro"/>
</dbReference>
<feature type="domain" description="Pyrroline-5-carboxylate reductase catalytic N-terminal" evidence="2">
    <location>
        <begin position="2"/>
        <end position="102"/>
    </location>
</feature>
<organism evidence="3 4">
    <name type="scientific">Methanohalarchaeum thermophilum</name>
    <dbReference type="NCBI Taxonomy" id="1903181"/>
    <lineage>
        <taxon>Archaea</taxon>
        <taxon>Methanobacteriati</taxon>
        <taxon>Methanobacteriota</taxon>
        <taxon>Methanonatronarchaeia</taxon>
        <taxon>Methanonatronarchaeales</taxon>
        <taxon>Methanonatronarchaeaceae</taxon>
        <taxon>Candidatus Methanohalarchaeum</taxon>
    </lineage>
</organism>
<evidence type="ECO:0000313" key="4">
    <source>
        <dbReference type="Proteomes" id="UP000185744"/>
    </source>
</evidence>
<dbReference type="EMBL" id="MSDW01000001">
    <property type="protein sequence ID" value="OKY79000.1"/>
    <property type="molecule type" value="Genomic_DNA"/>
</dbReference>
<dbReference type="GO" id="GO:0006740">
    <property type="term" value="P:NADPH regeneration"/>
    <property type="evidence" value="ECO:0007669"/>
    <property type="project" value="InterPro"/>
</dbReference>
<dbReference type="SUPFAM" id="SSF51735">
    <property type="entry name" value="NAD(P)-binding Rossmann-fold domains"/>
    <property type="match status" value="1"/>
</dbReference>
<dbReference type="GO" id="GO:0005886">
    <property type="term" value="C:plasma membrane"/>
    <property type="evidence" value="ECO:0007669"/>
    <property type="project" value="TreeGrafter"/>
</dbReference>
<dbReference type="InParanoid" id="A0A1Q6DXB8"/>
<dbReference type="PANTHER" id="PTHR14239:SF0">
    <property type="entry name" value="F420-DEPENDENT NADP REDUCTASE"/>
    <property type="match status" value="1"/>
</dbReference>
<sequence length="219" mass="24125">MKIGFVGGTGYIGEGLSLRWAKKGHEIFIGSRNKEKAKRAFKKYNKKLGKGYKDKLNYGLNKDAILESELVVISLPAKVIKKALEDLKKHFRNEIVVSPVAPLYKSDNVFKCKNTCAALKIQDILPSSTKVVSAFHSVPASHLKDTEKNLNCDVVVCGDDENSKSTVKSLAEEIKGVRCLNGGPLSVSKLCESLTPLLINLSIRNELEDPSVKFIDFSD</sequence>
<keyword evidence="4" id="KW-1185">Reference proteome</keyword>
<dbReference type="InterPro" id="IPR036291">
    <property type="entry name" value="NAD(P)-bd_dom_sf"/>
</dbReference>
<proteinExistence type="predicted"/>
<dbReference type="InterPro" id="IPR028939">
    <property type="entry name" value="P5C_Rdtase_cat_N"/>
</dbReference>
<dbReference type="InterPro" id="IPR051267">
    <property type="entry name" value="STEAP_metalloreductase"/>
</dbReference>
<dbReference type="AlphaFoldDB" id="A0A1Q6DXB8"/>
<dbReference type="GO" id="GO:0008823">
    <property type="term" value="F:cupric reductase (NADH) activity"/>
    <property type="evidence" value="ECO:0007669"/>
    <property type="project" value="TreeGrafter"/>
</dbReference>
<evidence type="ECO:0000256" key="1">
    <source>
        <dbReference type="ARBA" id="ARBA00023002"/>
    </source>
</evidence>
<protein>
    <submittedName>
        <fullName evidence="3">Dinucleotide-binding enzyme</fullName>
    </submittedName>
</protein>
<dbReference type="GO" id="GO:0052851">
    <property type="term" value="F:ferric-chelate reductase (NADPH) activity"/>
    <property type="evidence" value="ECO:0007669"/>
    <property type="project" value="TreeGrafter"/>
</dbReference>
<dbReference type="InterPro" id="IPR010185">
    <property type="entry name" value="NpdG"/>
</dbReference>
<dbReference type="NCBIfam" id="TIGR01915">
    <property type="entry name" value="npdG"/>
    <property type="match status" value="1"/>
</dbReference>
<dbReference type="GO" id="GO:0070967">
    <property type="term" value="F:coenzyme F420 binding"/>
    <property type="evidence" value="ECO:0007669"/>
    <property type="project" value="InterPro"/>
</dbReference>
<gene>
    <name evidence="3" type="ORF">BTN85_1506</name>
</gene>
<dbReference type="Pfam" id="PF03807">
    <property type="entry name" value="F420_oxidored"/>
    <property type="match status" value="1"/>
</dbReference>
<evidence type="ECO:0000259" key="2">
    <source>
        <dbReference type="Pfam" id="PF03807"/>
    </source>
</evidence>
<comment type="caution">
    <text evidence="3">The sequence shown here is derived from an EMBL/GenBank/DDBJ whole genome shotgun (WGS) entry which is preliminary data.</text>
</comment>
<dbReference type="STRING" id="1903181.BTN85_1506"/>
<reference evidence="3" key="1">
    <citation type="submission" date="2016-12" db="EMBL/GenBank/DDBJ databases">
        <title>Discovery of methanogenic haloarchaea.</title>
        <authorList>
            <person name="Sorokin D.Y."/>
            <person name="Makarova K.S."/>
            <person name="Abbas B."/>
            <person name="Ferrer M."/>
            <person name="Golyshin P.N."/>
        </authorList>
    </citation>
    <scope>NUCLEOTIDE SEQUENCE [LARGE SCALE GENOMIC DNA]</scope>
    <source>
        <strain evidence="3">HMET1</strain>
    </source>
</reference>
<keyword evidence="1" id="KW-0560">Oxidoreductase</keyword>